<keyword evidence="5 9" id="KW-0812">Transmembrane</keyword>
<dbReference type="InterPro" id="IPR004638">
    <property type="entry name" value="EmrB-like"/>
</dbReference>
<dbReference type="SUPFAM" id="SSF103473">
    <property type="entry name" value="MFS general substrate transporter"/>
    <property type="match status" value="2"/>
</dbReference>
<dbReference type="GO" id="GO:0022857">
    <property type="term" value="F:transmembrane transporter activity"/>
    <property type="evidence" value="ECO:0007669"/>
    <property type="project" value="InterPro"/>
</dbReference>
<name>A0AAE4R0F9_9ACTN</name>
<feature type="transmembrane region" description="Helical" evidence="9">
    <location>
        <begin position="466"/>
        <end position="484"/>
    </location>
</feature>
<dbReference type="Proteomes" id="UP001185922">
    <property type="component" value="Unassembled WGS sequence"/>
</dbReference>
<dbReference type="PANTHER" id="PTHR42718">
    <property type="entry name" value="MAJOR FACILITATOR SUPERFAMILY MULTIDRUG TRANSPORTER MFSC"/>
    <property type="match status" value="1"/>
</dbReference>
<keyword evidence="3" id="KW-0813">Transport</keyword>
<dbReference type="CDD" id="cd17321">
    <property type="entry name" value="MFS_MMR_MDR_like"/>
    <property type="match status" value="1"/>
</dbReference>
<evidence type="ECO:0000256" key="8">
    <source>
        <dbReference type="SAM" id="MobiDB-lite"/>
    </source>
</evidence>
<dbReference type="EMBL" id="JAWLKH010000002">
    <property type="protein sequence ID" value="MDV6310754.1"/>
    <property type="molecule type" value="Genomic_DNA"/>
</dbReference>
<feature type="region of interest" description="Disordered" evidence="8">
    <location>
        <begin position="495"/>
        <end position="515"/>
    </location>
</feature>
<evidence type="ECO:0000313" key="11">
    <source>
        <dbReference type="EMBL" id="MDV6310754.1"/>
    </source>
</evidence>
<comment type="similarity">
    <text evidence="2">Belongs to the major facilitator superfamily. EmrB family.</text>
</comment>
<comment type="subcellular location">
    <subcellularLocation>
        <location evidence="1">Cell membrane</location>
        <topology evidence="1">Multi-pass membrane protein</topology>
    </subcellularLocation>
</comment>
<gene>
    <name evidence="11" type="ORF">R3Q15_02370</name>
</gene>
<feature type="transmembrane region" description="Helical" evidence="9">
    <location>
        <begin position="208"/>
        <end position="227"/>
    </location>
</feature>
<sequence>MTRSTPATGATGSEVTTRPWAALMALCVGFFMILVDMTIVAVAQPRIQADLDTDVNGVVWVTSAYLLTYAVPLLITGRLGDKYGPKTMYQLGLIVFTLASVWCGLSSSIEELIAARGLQGIGAALITPQTMSLITRIFPPEKRGAAMGIWGTVAGVATLVGPLLGGILTDALGWEWIFFINLPVGIAGLVLAATLVPKVETKDHQFDWVGVVLSAIGLSALVFGIQEGESFDWAAWIWALIVGGLVFLAVFVWWQSRIRTEPLLPLSLFRDRNFSLATVGISSMGFAVSAMMIPLTFFLQLVGGMTPTRSAVVLVPMAILTGVLAPIVGRIVDRVHPRAIVSIALLLNAIAIGWLGVVVRPETPVWMIILPLCLMGIASAGIWAPLAATATRNLPWHQAGAGAGVYNTLRVIGSVLGSAMIGALLQSRLAAELPGIDAAAAQDSTGANQLPEFLREGFATAMGQSLYLPAAALLVGVVATFFFVRPAHQMPSRAPAVPADAATGSATHTVPVTGA</sequence>
<keyword evidence="6 9" id="KW-1133">Transmembrane helix</keyword>
<feature type="transmembrane region" description="Helical" evidence="9">
    <location>
        <begin position="145"/>
        <end position="164"/>
    </location>
</feature>
<dbReference type="InterPro" id="IPR020846">
    <property type="entry name" value="MFS_dom"/>
</dbReference>
<dbReference type="GO" id="GO:0005886">
    <property type="term" value="C:plasma membrane"/>
    <property type="evidence" value="ECO:0007669"/>
    <property type="project" value="UniProtKB-SubCell"/>
</dbReference>
<dbReference type="PROSITE" id="PS50850">
    <property type="entry name" value="MFS"/>
    <property type="match status" value="1"/>
</dbReference>
<dbReference type="InterPro" id="IPR036259">
    <property type="entry name" value="MFS_trans_sf"/>
</dbReference>
<organism evidence="11 12">
    <name type="scientific">Gordonia amicalis</name>
    <dbReference type="NCBI Taxonomy" id="89053"/>
    <lineage>
        <taxon>Bacteria</taxon>
        <taxon>Bacillati</taxon>
        <taxon>Actinomycetota</taxon>
        <taxon>Actinomycetes</taxon>
        <taxon>Mycobacteriales</taxon>
        <taxon>Gordoniaceae</taxon>
        <taxon>Gordonia</taxon>
    </lineage>
</organism>
<feature type="transmembrane region" description="Helical" evidence="9">
    <location>
        <begin position="20"/>
        <end position="43"/>
    </location>
</feature>
<dbReference type="PANTHER" id="PTHR42718:SF42">
    <property type="entry name" value="EXPORT PROTEIN"/>
    <property type="match status" value="1"/>
</dbReference>
<evidence type="ECO:0000256" key="4">
    <source>
        <dbReference type="ARBA" id="ARBA00022475"/>
    </source>
</evidence>
<comment type="caution">
    <text evidence="11">The sequence shown here is derived from an EMBL/GenBank/DDBJ whole genome shotgun (WGS) entry which is preliminary data.</text>
</comment>
<dbReference type="Gene3D" id="1.20.1250.20">
    <property type="entry name" value="MFS general substrate transporter like domains"/>
    <property type="match status" value="1"/>
</dbReference>
<dbReference type="InterPro" id="IPR011701">
    <property type="entry name" value="MFS"/>
</dbReference>
<evidence type="ECO:0000256" key="6">
    <source>
        <dbReference type="ARBA" id="ARBA00022989"/>
    </source>
</evidence>
<dbReference type="Gene3D" id="1.20.1720.10">
    <property type="entry name" value="Multidrug resistance protein D"/>
    <property type="match status" value="1"/>
</dbReference>
<feature type="transmembrane region" description="Helical" evidence="9">
    <location>
        <begin position="365"/>
        <end position="386"/>
    </location>
</feature>
<dbReference type="Pfam" id="PF07690">
    <property type="entry name" value="MFS_1"/>
    <property type="match status" value="2"/>
</dbReference>
<keyword evidence="7 9" id="KW-0472">Membrane</keyword>
<protein>
    <submittedName>
        <fullName evidence="11">DHA2 family efflux MFS transporter permease subunit</fullName>
    </submittedName>
</protein>
<evidence type="ECO:0000256" key="3">
    <source>
        <dbReference type="ARBA" id="ARBA00022448"/>
    </source>
</evidence>
<feature type="transmembrane region" description="Helical" evidence="9">
    <location>
        <begin position="274"/>
        <end position="299"/>
    </location>
</feature>
<proteinExistence type="inferred from homology"/>
<dbReference type="NCBIfam" id="TIGR00711">
    <property type="entry name" value="efflux_EmrB"/>
    <property type="match status" value="1"/>
</dbReference>
<feature type="transmembrane region" description="Helical" evidence="9">
    <location>
        <begin position="339"/>
        <end position="359"/>
    </location>
</feature>
<accession>A0AAE4R0F9</accession>
<dbReference type="AlphaFoldDB" id="A0AAE4R0F9"/>
<evidence type="ECO:0000256" key="9">
    <source>
        <dbReference type="SAM" id="Phobius"/>
    </source>
</evidence>
<evidence type="ECO:0000256" key="1">
    <source>
        <dbReference type="ARBA" id="ARBA00004651"/>
    </source>
</evidence>
<evidence type="ECO:0000256" key="5">
    <source>
        <dbReference type="ARBA" id="ARBA00022692"/>
    </source>
</evidence>
<feature type="transmembrane region" description="Helical" evidence="9">
    <location>
        <begin position="176"/>
        <end position="196"/>
    </location>
</feature>
<evidence type="ECO:0000313" key="12">
    <source>
        <dbReference type="Proteomes" id="UP001185922"/>
    </source>
</evidence>
<keyword evidence="4" id="KW-1003">Cell membrane</keyword>
<evidence type="ECO:0000256" key="7">
    <source>
        <dbReference type="ARBA" id="ARBA00023136"/>
    </source>
</evidence>
<reference evidence="11" key="1">
    <citation type="submission" date="2023-10" db="EMBL/GenBank/DDBJ databases">
        <title>Development of a sustainable strategy for remediation of hydrocarbon-contaminated territories based on the waste exchange concept.</title>
        <authorList>
            <person name="Krivoruchko A."/>
        </authorList>
    </citation>
    <scope>NUCLEOTIDE SEQUENCE</scope>
    <source>
        <strain evidence="11">IEGM 1279</strain>
    </source>
</reference>
<feature type="domain" description="Major facilitator superfamily (MFS) profile" evidence="10">
    <location>
        <begin position="22"/>
        <end position="488"/>
    </location>
</feature>
<dbReference type="PRINTS" id="PR01036">
    <property type="entry name" value="TCRTETB"/>
</dbReference>
<feature type="transmembrane region" description="Helical" evidence="9">
    <location>
        <begin position="311"/>
        <end position="332"/>
    </location>
</feature>
<dbReference type="FunFam" id="1.20.1720.10:FF:000021">
    <property type="entry name" value="Drug resistance transporter, EmrB/QacA subfamily"/>
    <property type="match status" value="1"/>
</dbReference>
<evidence type="ECO:0000256" key="2">
    <source>
        <dbReference type="ARBA" id="ARBA00008537"/>
    </source>
</evidence>
<feature type="transmembrane region" description="Helical" evidence="9">
    <location>
        <begin position="87"/>
        <end position="105"/>
    </location>
</feature>
<feature type="transmembrane region" description="Helical" evidence="9">
    <location>
        <begin position="55"/>
        <end position="75"/>
    </location>
</feature>
<feature type="transmembrane region" description="Helical" evidence="9">
    <location>
        <begin position="233"/>
        <end position="254"/>
    </location>
</feature>
<dbReference type="RefSeq" id="WP_317510214.1">
    <property type="nucleotide sequence ID" value="NZ_JAWLKH010000002.1"/>
</dbReference>
<feature type="compositionally biased region" description="Polar residues" evidence="8">
    <location>
        <begin position="504"/>
        <end position="515"/>
    </location>
</feature>
<feature type="transmembrane region" description="Helical" evidence="9">
    <location>
        <begin position="407"/>
        <end position="425"/>
    </location>
</feature>
<evidence type="ECO:0000259" key="10">
    <source>
        <dbReference type="PROSITE" id="PS50850"/>
    </source>
</evidence>